<comment type="caution">
    <text evidence="2">The sequence shown here is derived from an EMBL/GenBank/DDBJ whole genome shotgun (WGS) entry which is preliminary data.</text>
</comment>
<dbReference type="AlphaFoldDB" id="A0A9Q2UXN5"/>
<evidence type="ECO:0000313" key="4">
    <source>
        <dbReference type="EMBL" id="NKW42489.1"/>
    </source>
</evidence>
<proteinExistence type="predicted"/>
<sequence length="75" mass="7765">MNLFFANLYLMGLDVKDRLARDDRGATAVEYGLMVGLIAVVIIAAVILLGNNLDGLFDKVNDKLPAGGGGGGAAE</sequence>
<gene>
    <name evidence="2" type="ORF">GS441_23050</name>
    <name evidence="3" type="ORF">GS882_25770</name>
    <name evidence="4" type="ORF">GS947_12920</name>
</gene>
<dbReference type="InterPro" id="IPR007047">
    <property type="entry name" value="Flp_Fap"/>
</dbReference>
<dbReference type="RefSeq" id="WP_081185267.1">
    <property type="nucleotide sequence ID" value="NZ_AP024181.1"/>
</dbReference>
<dbReference type="Proteomes" id="UP000603463">
    <property type="component" value="Unassembled WGS sequence"/>
</dbReference>
<dbReference type="Proteomes" id="UP000808906">
    <property type="component" value="Unassembled WGS sequence"/>
</dbReference>
<protein>
    <submittedName>
        <fullName evidence="2">Flp family type IVb pilin</fullName>
    </submittedName>
</protein>
<dbReference type="Pfam" id="PF04964">
    <property type="entry name" value="Flp_Fap"/>
    <property type="match status" value="1"/>
</dbReference>
<evidence type="ECO:0000313" key="3">
    <source>
        <dbReference type="EMBL" id="NKT81483.1"/>
    </source>
</evidence>
<name>A0A9Q2UXN5_RHOHA</name>
<keyword evidence="1" id="KW-1133">Transmembrane helix</keyword>
<reference evidence="2" key="1">
    <citation type="submission" date="2019-11" db="EMBL/GenBank/DDBJ databases">
        <title>Spread of Macrolides and rifampicin resistant Rhodococcus equi in clinical isolates in the USA.</title>
        <authorList>
            <person name="Alvarez-Narvaez S."/>
            <person name="Huber L."/>
            <person name="Cohen N.D."/>
            <person name="Slovis N."/>
            <person name="Greiter M."/>
            <person name="Giguere S."/>
            <person name="Hart K."/>
        </authorList>
    </citation>
    <scope>NUCLEOTIDE SEQUENCE</scope>
    <source>
        <strain evidence="2">Lh_17</strain>
    </source>
</reference>
<feature type="transmembrane region" description="Helical" evidence="1">
    <location>
        <begin position="31"/>
        <end position="49"/>
    </location>
</feature>
<keyword evidence="1" id="KW-0812">Transmembrane</keyword>
<dbReference type="EMBL" id="WVDC01000005">
    <property type="protein sequence ID" value="NKW42489.1"/>
    <property type="molecule type" value="Genomic_DNA"/>
</dbReference>
<dbReference type="EMBL" id="WUXR01000018">
    <property type="protein sequence ID" value="MBM4568189.1"/>
    <property type="molecule type" value="Genomic_DNA"/>
</dbReference>
<organism evidence="2 5">
    <name type="scientific">Rhodococcus hoagii</name>
    <name type="common">Corynebacterium equii</name>
    <dbReference type="NCBI Taxonomy" id="43767"/>
    <lineage>
        <taxon>Bacteria</taxon>
        <taxon>Bacillati</taxon>
        <taxon>Actinomycetota</taxon>
        <taxon>Actinomycetes</taxon>
        <taxon>Mycobacteriales</taxon>
        <taxon>Nocardiaceae</taxon>
        <taxon>Prescottella</taxon>
    </lineage>
</organism>
<reference evidence="3" key="2">
    <citation type="journal article" date="2020" name="Environ. Microbiol.">
        <title>The novel and transferable erm(51) gene confers Macrolides, Lincosamides, and Streptogramins B (MLSB) resistance to clonal Rhodococcus equi in the environment.</title>
        <authorList>
            <person name="Huber L."/>
            <person name="Giguere S."/>
            <person name="Slovis N.M."/>
            <person name="Alvarez-Narvaez S."/>
            <person name="Hart K.A."/>
            <person name="Greiter M."/>
            <person name="Morris E.R.A."/>
            <person name="Cohen N.D."/>
        </authorList>
    </citation>
    <scope>NUCLEOTIDE SEQUENCE</scope>
    <source>
        <strain evidence="3">Lh_116_1</strain>
        <strain evidence="4">Lh_16_1</strain>
    </source>
</reference>
<accession>A0A9Q2UXN5</accession>
<evidence type="ECO:0000313" key="2">
    <source>
        <dbReference type="EMBL" id="MBM4568189.1"/>
    </source>
</evidence>
<keyword evidence="1" id="KW-0472">Membrane</keyword>
<evidence type="ECO:0000313" key="5">
    <source>
        <dbReference type="Proteomes" id="UP000808906"/>
    </source>
</evidence>
<evidence type="ECO:0000256" key="1">
    <source>
        <dbReference type="SAM" id="Phobius"/>
    </source>
</evidence>
<dbReference type="EMBL" id="WVBC01000034">
    <property type="protein sequence ID" value="NKT81483.1"/>
    <property type="molecule type" value="Genomic_DNA"/>
</dbReference>
<dbReference type="Proteomes" id="UP000608063">
    <property type="component" value="Unassembled WGS sequence"/>
</dbReference>